<dbReference type="InterPro" id="IPR018775">
    <property type="entry name" value="RlaP"/>
</dbReference>
<dbReference type="Proteomes" id="UP000283805">
    <property type="component" value="Unassembled WGS sequence"/>
</dbReference>
<name>A0A419WD97_9EURY</name>
<sequence length="309" mass="34955">MVAVPDRVRKRIDEQLTSLEQRHDITVAFAVARGSHAWGAASPKSDYDVGFVYVPDDLRTYAHLEGASETITESRSDVEYQGSNVRKFAQLLADSNEGAIELLRSPVRYRVAYDPADLTDYVTRAYNPIECYHDWRAIAANNYRKYLSDHLVRSDDAIFPILERTEDGYVVEADDSNAETVTIAADDERFEETQTRPTVKRNLTVYRAAMYARYLKETGERGGHDLPAIDFGAFLAEQAPSVFDPDRIDRARVLLERKRRGEGGVRVDDQVGREFAHPPKQIDPAVHAREGPDHERLNAFIDDVIAAVR</sequence>
<proteinExistence type="predicted"/>
<dbReference type="SUPFAM" id="SSF81301">
    <property type="entry name" value="Nucleotidyltransferase"/>
    <property type="match status" value="1"/>
</dbReference>
<evidence type="ECO:0000313" key="2">
    <source>
        <dbReference type="Proteomes" id="UP000283805"/>
    </source>
</evidence>
<dbReference type="OrthoDB" id="156395at2157"/>
<evidence type="ECO:0008006" key="3">
    <source>
        <dbReference type="Google" id="ProtNLM"/>
    </source>
</evidence>
<keyword evidence="2" id="KW-1185">Reference proteome</keyword>
<dbReference type="EMBL" id="RAPO01000003">
    <property type="protein sequence ID" value="RKD93286.1"/>
    <property type="molecule type" value="Genomic_DNA"/>
</dbReference>
<evidence type="ECO:0000313" key="1">
    <source>
        <dbReference type="EMBL" id="RKD93286.1"/>
    </source>
</evidence>
<dbReference type="InterPro" id="IPR043519">
    <property type="entry name" value="NT_sf"/>
</dbReference>
<dbReference type="Pfam" id="PF10127">
    <property type="entry name" value="RlaP"/>
    <property type="match status" value="1"/>
</dbReference>
<gene>
    <name evidence="1" type="ORF">ATJ93_2904</name>
</gene>
<comment type="caution">
    <text evidence="1">The sequence shown here is derived from an EMBL/GenBank/DDBJ whole genome shotgun (WGS) entry which is preliminary data.</text>
</comment>
<dbReference type="PANTHER" id="PTHR34817">
    <property type="entry name" value="NUCLEOTIDYLTRANSFERASE"/>
    <property type="match status" value="1"/>
</dbReference>
<dbReference type="RefSeq" id="WP_120245324.1">
    <property type="nucleotide sequence ID" value="NZ_RAPO01000003.1"/>
</dbReference>
<accession>A0A419WD97</accession>
<dbReference type="PANTHER" id="PTHR34817:SF2">
    <property type="entry name" value="NUCLEOTIDYLTRANSFERASE"/>
    <property type="match status" value="1"/>
</dbReference>
<protein>
    <recommendedName>
        <fullName evidence="3">Nucleotidyltransferase</fullName>
    </recommendedName>
</protein>
<dbReference type="AlphaFoldDB" id="A0A419WD97"/>
<reference evidence="1 2" key="1">
    <citation type="submission" date="2018-09" db="EMBL/GenBank/DDBJ databases">
        <title>Genomic Encyclopedia of Archaeal and Bacterial Type Strains, Phase II (KMG-II): from individual species to whole genera.</title>
        <authorList>
            <person name="Goeker M."/>
        </authorList>
    </citation>
    <scope>NUCLEOTIDE SEQUENCE [LARGE SCALE GENOMIC DNA]</scope>
    <source>
        <strain evidence="1 2">DSM 13151</strain>
    </source>
</reference>
<organism evidence="1 2">
    <name type="scientific">Halopiger aswanensis</name>
    <dbReference type="NCBI Taxonomy" id="148449"/>
    <lineage>
        <taxon>Archaea</taxon>
        <taxon>Methanobacteriati</taxon>
        <taxon>Methanobacteriota</taxon>
        <taxon>Stenosarchaea group</taxon>
        <taxon>Halobacteria</taxon>
        <taxon>Halobacteriales</taxon>
        <taxon>Natrialbaceae</taxon>
        <taxon>Halopiger</taxon>
    </lineage>
</organism>